<protein>
    <recommendedName>
        <fullName evidence="3">DNA mismatch repair protein MutT</fullName>
    </recommendedName>
</protein>
<evidence type="ECO:0000313" key="1">
    <source>
        <dbReference type="EMBL" id="MCS5714423.1"/>
    </source>
</evidence>
<reference evidence="1" key="1">
    <citation type="submission" date="2022-08" db="EMBL/GenBank/DDBJ databases">
        <authorList>
            <person name="Deng Y."/>
            <person name="Han X.-F."/>
            <person name="Zhang Y.-Q."/>
        </authorList>
    </citation>
    <scope>NUCLEOTIDE SEQUENCE</scope>
    <source>
        <strain evidence="1">CPCC 205716</strain>
    </source>
</reference>
<gene>
    <name evidence="1" type="ORF">NVV95_07625</name>
</gene>
<dbReference type="EMBL" id="JANTEZ010000003">
    <property type="protein sequence ID" value="MCS5714423.1"/>
    <property type="molecule type" value="Genomic_DNA"/>
</dbReference>
<evidence type="ECO:0000313" key="2">
    <source>
        <dbReference type="Proteomes" id="UP001165580"/>
    </source>
</evidence>
<name>A0ABT2GE02_9MICO</name>
<proteinExistence type="predicted"/>
<keyword evidence="2" id="KW-1185">Reference proteome</keyword>
<evidence type="ECO:0008006" key="3">
    <source>
        <dbReference type="Google" id="ProtNLM"/>
    </source>
</evidence>
<accession>A0ABT2GE02</accession>
<dbReference type="RefSeq" id="WP_259485955.1">
    <property type="nucleotide sequence ID" value="NZ_JANTEZ010000003.1"/>
</dbReference>
<dbReference type="Proteomes" id="UP001165580">
    <property type="component" value="Unassembled WGS sequence"/>
</dbReference>
<sequence>MSIETLTATASGPAVHRVRDGYWRVTAASGIVLGYVEQLADPQGPRFRARRLYSSGRVGDVGEFWQRAEAVECLR</sequence>
<organism evidence="1 2">
    <name type="scientific">Herbiconiux gentiana</name>
    <dbReference type="NCBI Taxonomy" id="2970912"/>
    <lineage>
        <taxon>Bacteria</taxon>
        <taxon>Bacillati</taxon>
        <taxon>Actinomycetota</taxon>
        <taxon>Actinomycetes</taxon>
        <taxon>Micrococcales</taxon>
        <taxon>Microbacteriaceae</taxon>
        <taxon>Herbiconiux</taxon>
    </lineage>
</organism>
<comment type="caution">
    <text evidence="1">The sequence shown here is derived from an EMBL/GenBank/DDBJ whole genome shotgun (WGS) entry which is preliminary data.</text>
</comment>